<dbReference type="RefSeq" id="WP_070932509.1">
    <property type="nucleotide sequence ID" value="NZ_MIPT01000001.1"/>
</dbReference>
<reference evidence="6 7" key="1">
    <citation type="submission" date="2016-09" db="EMBL/GenBank/DDBJ databases">
        <title>Metabolic pathway, cell adaptation mechanisms and a novel monoxygenase revealed through proteogenomic-transcription analysis of a Sphingomonas haloaromaticamans strain degrading the fungicide ortho-phenylphenol.</title>
        <authorList>
            <person name="Perruchon C."/>
            <person name="Papadopoulou E.S."/>
            <person name="Rousidou C."/>
            <person name="Vasileiadis S."/>
            <person name="Tanou G."/>
            <person name="Amoutzias G."/>
            <person name="Molassiotis A."/>
            <person name="Karpouzas D.G."/>
        </authorList>
    </citation>
    <scope>NUCLEOTIDE SEQUENCE [LARGE SCALE GENOMIC DNA]</scope>
    <source>
        <strain evidence="6 7">P3</strain>
    </source>
</reference>
<dbReference type="AlphaFoldDB" id="A0A1S1H9H9"/>
<dbReference type="EC" id="1.14.99.46" evidence="6"/>
<dbReference type="Proteomes" id="UP000179467">
    <property type="component" value="Unassembled WGS sequence"/>
</dbReference>
<evidence type="ECO:0000256" key="3">
    <source>
        <dbReference type="ARBA" id="ARBA00023002"/>
    </source>
</evidence>
<dbReference type="GO" id="GO:0046306">
    <property type="term" value="P:alkanesulfonate catabolic process"/>
    <property type="evidence" value="ECO:0007669"/>
    <property type="project" value="TreeGrafter"/>
</dbReference>
<keyword evidence="2" id="KW-0288">FMN</keyword>
<dbReference type="Pfam" id="PF00296">
    <property type="entry name" value="Bac_luciferase"/>
    <property type="match status" value="1"/>
</dbReference>
<dbReference type="PANTHER" id="PTHR42847:SF4">
    <property type="entry name" value="ALKANESULFONATE MONOOXYGENASE-RELATED"/>
    <property type="match status" value="1"/>
</dbReference>
<dbReference type="InterPro" id="IPR036661">
    <property type="entry name" value="Luciferase-like_sf"/>
</dbReference>
<dbReference type="InterPro" id="IPR050172">
    <property type="entry name" value="SsuD_RutA_monooxygenase"/>
</dbReference>
<evidence type="ECO:0000256" key="2">
    <source>
        <dbReference type="ARBA" id="ARBA00022643"/>
    </source>
</evidence>
<dbReference type="PANTHER" id="PTHR42847">
    <property type="entry name" value="ALKANESULFONATE MONOOXYGENASE"/>
    <property type="match status" value="1"/>
</dbReference>
<dbReference type="EMBL" id="MIPT01000001">
    <property type="protein sequence ID" value="OHT18784.1"/>
    <property type="molecule type" value="Genomic_DNA"/>
</dbReference>
<evidence type="ECO:0000313" key="7">
    <source>
        <dbReference type="Proteomes" id="UP000179467"/>
    </source>
</evidence>
<dbReference type="GO" id="GO:0008726">
    <property type="term" value="F:alkanesulfonate monooxygenase activity"/>
    <property type="evidence" value="ECO:0007669"/>
    <property type="project" value="TreeGrafter"/>
</dbReference>
<evidence type="ECO:0000256" key="4">
    <source>
        <dbReference type="ARBA" id="ARBA00023033"/>
    </source>
</evidence>
<accession>A0A1S1H9H9</accession>
<feature type="domain" description="Luciferase-like" evidence="5">
    <location>
        <begin position="9"/>
        <end position="228"/>
    </location>
</feature>
<dbReference type="InterPro" id="IPR011251">
    <property type="entry name" value="Luciferase-like_dom"/>
</dbReference>
<gene>
    <name evidence="6" type="primary">rutA_1</name>
    <name evidence="6" type="ORF">BHE75_00760</name>
</gene>
<dbReference type="GO" id="GO:0052614">
    <property type="term" value="F:uracil oxygenase activity"/>
    <property type="evidence" value="ECO:0007669"/>
    <property type="project" value="UniProtKB-EC"/>
</dbReference>
<comment type="caution">
    <text evidence="6">The sequence shown here is derived from an EMBL/GenBank/DDBJ whole genome shotgun (WGS) entry which is preliminary data.</text>
</comment>
<evidence type="ECO:0000256" key="1">
    <source>
        <dbReference type="ARBA" id="ARBA00022630"/>
    </source>
</evidence>
<dbReference type="Gene3D" id="3.20.20.30">
    <property type="entry name" value="Luciferase-like domain"/>
    <property type="match status" value="1"/>
</dbReference>
<keyword evidence="3 6" id="KW-0560">Oxidoreductase</keyword>
<organism evidence="6 7">
    <name type="scientific">Edaphosphingomonas haloaromaticamans</name>
    <dbReference type="NCBI Taxonomy" id="653954"/>
    <lineage>
        <taxon>Bacteria</taxon>
        <taxon>Pseudomonadati</taxon>
        <taxon>Pseudomonadota</taxon>
        <taxon>Alphaproteobacteria</taxon>
        <taxon>Sphingomonadales</taxon>
        <taxon>Rhizorhabdaceae</taxon>
        <taxon>Edaphosphingomonas</taxon>
    </lineage>
</organism>
<sequence length="291" mass="31956">MRFHHAESMTPFENLVPLAQDAEAHGYAGYMIPDSLIYPQETDSKYTYTADGGREFLENKPFVESFILATALGASTTKLELTTNVVKLPVRPPVYSAKLAASVAAITGNRFNFGVGLSVWEEDYAVMGVDFAKRGKRFDECIEIVRGLTNGGYFGFQGEFYDFAPVKLNPVPTRPLPILIGGHSDAALKRAARHDGWLCAGGSYEQTLPLLEKLAAYRAELGTAGRPYRIFTTAMGGMLGLDDVRKLEDAGVTDIAVAFRNLYAVEEDRQPLDEKKADLRRFADEVIAKAG</sequence>
<keyword evidence="4 6" id="KW-0503">Monooxygenase</keyword>
<proteinExistence type="predicted"/>
<dbReference type="SUPFAM" id="SSF51679">
    <property type="entry name" value="Bacterial luciferase-like"/>
    <property type="match status" value="1"/>
</dbReference>
<evidence type="ECO:0000313" key="6">
    <source>
        <dbReference type="EMBL" id="OHT18784.1"/>
    </source>
</evidence>
<keyword evidence="7" id="KW-1185">Reference proteome</keyword>
<keyword evidence="1" id="KW-0285">Flavoprotein</keyword>
<evidence type="ECO:0000259" key="5">
    <source>
        <dbReference type="Pfam" id="PF00296"/>
    </source>
</evidence>
<name>A0A1S1H9H9_9SPHN</name>
<protein>
    <submittedName>
        <fullName evidence="6">Pyrimidine monooxygenase RutA</fullName>
        <ecNumber evidence="6">1.14.99.46</ecNumber>
    </submittedName>
</protein>
<dbReference type="OrthoDB" id="5728724at2"/>